<protein>
    <submittedName>
        <fullName evidence="1">Allantoinase isoform X2</fullName>
    </submittedName>
</protein>
<dbReference type="OrthoDB" id="1734934at2759"/>
<organism evidence="1 2">
    <name type="scientific">Prunus yedoensis var. nudiflora</name>
    <dbReference type="NCBI Taxonomy" id="2094558"/>
    <lineage>
        <taxon>Eukaryota</taxon>
        <taxon>Viridiplantae</taxon>
        <taxon>Streptophyta</taxon>
        <taxon>Embryophyta</taxon>
        <taxon>Tracheophyta</taxon>
        <taxon>Spermatophyta</taxon>
        <taxon>Magnoliopsida</taxon>
        <taxon>eudicotyledons</taxon>
        <taxon>Gunneridae</taxon>
        <taxon>Pentapetalae</taxon>
        <taxon>rosids</taxon>
        <taxon>fabids</taxon>
        <taxon>Rosales</taxon>
        <taxon>Rosaceae</taxon>
        <taxon>Amygdaloideae</taxon>
        <taxon>Amygdaleae</taxon>
        <taxon>Prunus</taxon>
    </lineage>
</organism>
<dbReference type="PANTHER" id="PTHR43668">
    <property type="entry name" value="ALLANTOINASE"/>
    <property type="match status" value="1"/>
</dbReference>
<sequence length="123" mass="13448">MEKPSMHILMILEELNGKDFHEGGITTLVDMPLNSDPSTVSRETLELKIKAVESRIYIDVGFWGGLVPENAFNLEDLSNAGVLGLKGAIAMGNHADMVVWDPDVEFDLDDGHPVYLKHSGISA</sequence>
<comment type="caution">
    <text evidence="1">The sequence shown here is derived from an EMBL/GenBank/DDBJ whole genome shotgun (WGS) entry which is preliminary data.</text>
</comment>
<reference evidence="1 2" key="1">
    <citation type="submission" date="2018-02" db="EMBL/GenBank/DDBJ databases">
        <title>Draft genome of wild Prunus yedoensis var. nudiflora.</title>
        <authorList>
            <person name="Baek S."/>
            <person name="Kim J.-H."/>
            <person name="Choi K."/>
            <person name="Kim G.-B."/>
            <person name="Cho A."/>
            <person name="Jang H."/>
            <person name="Shin C.-H."/>
            <person name="Yu H.-J."/>
            <person name="Mun J.-H."/>
        </authorList>
    </citation>
    <scope>NUCLEOTIDE SEQUENCE [LARGE SCALE GENOMIC DNA]</scope>
    <source>
        <strain evidence="2">cv. Jeju island</strain>
        <tissue evidence="1">Leaf</tissue>
    </source>
</reference>
<name>A0A314YR34_PRUYE</name>
<evidence type="ECO:0000313" key="1">
    <source>
        <dbReference type="EMBL" id="PQQ07188.1"/>
    </source>
</evidence>
<dbReference type="GO" id="GO:0004038">
    <property type="term" value="F:allantoinase activity"/>
    <property type="evidence" value="ECO:0007669"/>
    <property type="project" value="TreeGrafter"/>
</dbReference>
<dbReference type="Proteomes" id="UP000250321">
    <property type="component" value="Unassembled WGS sequence"/>
</dbReference>
<keyword evidence="2" id="KW-1185">Reference proteome</keyword>
<evidence type="ECO:0000313" key="2">
    <source>
        <dbReference type="Proteomes" id="UP000250321"/>
    </source>
</evidence>
<dbReference type="AlphaFoldDB" id="A0A314YR34"/>
<dbReference type="Gene3D" id="3.20.20.140">
    <property type="entry name" value="Metal-dependent hydrolases"/>
    <property type="match status" value="1"/>
</dbReference>
<proteinExistence type="predicted"/>
<dbReference type="EMBL" id="PJQY01000877">
    <property type="protein sequence ID" value="PQQ07188.1"/>
    <property type="molecule type" value="Genomic_DNA"/>
</dbReference>
<dbReference type="InterPro" id="IPR050138">
    <property type="entry name" value="DHOase/Allantoinase_Hydrolase"/>
</dbReference>
<dbReference type="GO" id="GO:0005737">
    <property type="term" value="C:cytoplasm"/>
    <property type="evidence" value="ECO:0007669"/>
    <property type="project" value="TreeGrafter"/>
</dbReference>
<dbReference type="STRING" id="2094558.A0A314YR34"/>
<dbReference type="PANTHER" id="PTHR43668:SF2">
    <property type="entry name" value="ALLANTOINASE"/>
    <property type="match status" value="1"/>
</dbReference>
<gene>
    <name evidence="1" type="ORF">Pyn_15340</name>
</gene>
<dbReference type="GO" id="GO:0006145">
    <property type="term" value="P:purine nucleobase catabolic process"/>
    <property type="evidence" value="ECO:0007669"/>
    <property type="project" value="TreeGrafter"/>
</dbReference>
<dbReference type="InterPro" id="IPR032466">
    <property type="entry name" value="Metal_Hydrolase"/>
</dbReference>
<accession>A0A314YR34</accession>
<dbReference type="SUPFAM" id="SSF51556">
    <property type="entry name" value="Metallo-dependent hydrolases"/>
    <property type="match status" value="1"/>
</dbReference>